<dbReference type="PANTHER" id="PTHR11603">
    <property type="entry name" value="AAA FAMILY ATPASE"/>
    <property type="match status" value="1"/>
</dbReference>
<dbReference type="PANTHER" id="PTHR11603:SF147">
    <property type="entry name" value="MEMBRANE PROTEIN"/>
    <property type="match status" value="1"/>
</dbReference>
<keyword evidence="2" id="KW-0540">Nuclease</keyword>
<evidence type="ECO:0000256" key="4">
    <source>
        <dbReference type="ARBA" id="ARBA00022842"/>
    </source>
</evidence>
<dbReference type="GO" id="GO:0004518">
    <property type="term" value="F:nuclease activity"/>
    <property type="evidence" value="ECO:0007669"/>
    <property type="project" value="UniProtKB-KW"/>
</dbReference>
<feature type="transmembrane region" description="Helical" evidence="5">
    <location>
        <begin position="34"/>
        <end position="55"/>
    </location>
</feature>
<keyword evidence="5" id="KW-0812">Transmembrane</keyword>
<organism evidence="7">
    <name type="scientific">marine sediment metagenome</name>
    <dbReference type="NCBI Taxonomy" id="412755"/>
    <lineage>
        <taxon>unclassified sequences</taxon>
        <taxon>metagenomes</taxon>
        <taxon>ecological metagenomes</taxon>
    </lineage>
</organism>
<evidence type="ECO:0000259" key="6">
    <source>
        <dbReference type="PROSITE" id="PS50926"/>
    </source>
</evidence>
<feature type="transmembrane region" description="Helical" evidence="5">
    <location>
        <begin position="76"/>
        <end position="95"/>
    </location>
</feature>
<evidence type="ECO:0000256" key="2">
    <source>
        <dbReference type="ARBA" id="ARBA00022722"/>
    </source>
</evidence>
<comment type="caution">
    <text evidence="7">The sequence shown here is derived from an EMBL/GenBank/DDBJ whole genome shotgun (WGS) entry which is preliminary data.</text>
</comment>
<dbReference type="Pfam" id="PF13638">
    <property type="entry name" value="PIN_4"/>
    <property type="match status" value="1"/>
</dbReference>
<keyword evidence="5" id="KW-1133">Transmembrane helix</keyword>
<feature type="domain" description="TRAM" evidence="6">
    <location>
        <begin position="277"/>
        <end position="338"/>
    </location>
</feature>
<dbReference type="SUPFAM" id="SSF88723">
    <property type="entry name" value="PIN domain-like"/>
    <property type="match status" value="1"/>
</dbReference>
<dbReference type="InterPro" id="IPR002792">
    <property type="entry name" value="TRAM_dom"/>
</dbReference>
<evidence type="ECO:0000313" key="7">
    <source>
        <dbReference type="EMBL" id="KKM79437.1"/>
    </source>
</evidence>
<keyword evidence="3" id="KW-0378">Hydrolase</keyword>
<dbReference type="EMBL" id="LAZR01008335">
    <property type="protein sequence ID" value="KKM79437.1"/>
    <property type="molecule type" value="Genomic_DNA"/>
</dbReference>
<protein>
    <recommendedName>
        <fullName evidence="6">TRAM domain-containing protein</fullName>
    </recommendedName>
</protein>
<evidence type="ECO:0000256" key="1">
    <source>
        <dbReference type="ARBA" id="ARBA00001946"/>
    </source>
</evidence>
<reference evidence="7" key="1">
    <citation type="journal article" date="2015" name="Nature">
        <title>Complex archaea that bridge the gap between prokaryotes and eukaryotes.</title>
        <authorList>
            <person name="Spang A."/>
            <person name="Saw J.H."/>
            <person name="Jorgensen S.L."/>
            <person name="Zaremba-Niedzwiedzka K."/>
            <person name="Martijn J."/>
            <person name="Lind A.E."/>
            <person name="van Eijk R."/>
            <person name="Schleper C."/>
            <person name="Guy L."/>
            <person name="Ettema T.J."/>
        </authorList>
    </citation>
    <scope>NUCLEOTIDE SEQUENCE</scope>
</reference>
<dbReference type="CDD" id="cd09877">
    <property type="entry name" value="PIN_YacL-like"/>
    <property type="match status" value="1"/>
</dbReference>
<keyword evidence="4" id="KW-0460">Magnesium</keyword>
<keyword evidence="5" id="KW-0472">Membrane</keyword>
<evidence type="ECO:0000256" key="3">
    <source>
        <dbReference type="ARBA" id="ARBA00022801"/>
    </source>
</evidence>
<comment type="cofactor">
    <cofactor evidence="1">
        <name>Mg(2+)</name>
        <dbReference type="ChEBI" id="CHEBI:18420"/>
    </cofactor>
</comment>
<accession>A0A0F9NDG9</accession>
<feature type="transmembrane region" description="Helical" evidence="5">
    <location>
        <begin position="5"/>
        <end position="22"/>
    </location>
</feature>
<feature type="transmembrane region" description="Helical" evidence="5">
    <location>
        <begin position="107"/>
        <end position="128"/>
    </location>
</feature>
<dbReference type="Pfam" id="PF01938">
    <property type="entry name" value="TRAM"/>
    <property type="match status" value="1"/>
</dbReference>
<dbReference type="SMART" id="SM00670">
    <property type="entry name" value="PINc"/>
    <property type="match status" value="1"/>
</dbReference>
<sequence length="343" mass="37300">MLTEAIRLVVTIIFSISGVYLARNYPPGYVSSNIALILLIIIFTGLGYVIGGAVGRAATRSVRWIDDKTRKISSQELLNGVAGLVIGLVIAALVAKPVESVLKPIKFAPAYGIILVYLILGYLGLTLFTNRRFNFGKLVYEEDPGKAKGNVLDTSVIIDGRISDLAKTGFIQGSMLIPRFVLGELQMIADSADDLRRAKGRRGLDILQDLQKQKNINVQLINDDYPTLHEIDDKLVKLCKDTKANLVTNDYNLSKVATLEGIKTLNLNDLTMALKPVVIPGESFTIAIIKAGKEKDQGVGYLDDGTMIVIQGGKKLIGKTVDVEVNSVLQTSAGKLIFTKPKK</sequence>
<dbReference type="InterPro" id="IPR029060">
    <property type="entry name" value="PIN-like_dom_sf"/>
</dbReference>
<dbReference type="AlphaFoldDB" id="A0A0F9NDG9"/>
<dbReference type="InterPro" id="IPR002716">
    <property type="entry name" value="PIN_dom"/>
</dbReference>
<dbReference type="PROSITE" id="PS50926">
    <property type="entry name" value="TRAM"/>
    <property type="match status" value="1"/>
</dbReference>
<gene>
    <name evidence="7" type="ORF">LCGC14_1349940</name>
</gene>
<dbReference type="InterPro" id="IPR052041">
    <property type="entry name" value="Nucleic_acid_metab_PIN/TRAM"/>
</dbReference>
<proteinExistence type="predicted"/>
<evidence type="ECO:0000256" key="5">
    <source>
        <dbReference type="SAM" id="Phobius"/>
    </source>
</evidence>
<dbReference type="Gene3D" id="3.40.50.1010">
    <property type="entry name" value="5'-nuclease"/>
    <property type="match status" value="1"/>
</dbReference>
<dbReference type="GO" id="GO:0016787">
    <property type="term" value="F:hydrolase activity"/>
    <property type="evidence" value="ECO:0007669"/>
    <property type="project" value="UniProtKB-KW"/>
</dbReference>
<name>A0A0F9NDG9_9ZZZZ</name>